<proteinExistence type="predicted"/>
<protein>
    <submittedName>
        <fullName evidence="1">Uncharacterized protein</fullName>
    </submittedName>
</protein>
<reference evidence="1" key="1">
    <citation type="submission" date="2018-02" db="EMBL/GenBank/DDBJ databases">
        <title>Rhizophora mucronata_Transcriptome.</title>
        <authorList>
            <person name="Meera S.P."/>
            <person name="Sreeshan A."/>
            <person name="Augustine A."/>
        </authorList>
    </citation>
    <scope>NUCLEOTIDE SEQUENCE</scope>
    <source>
        <tissue evidence="1">Leaf</tissue>
    </source>
</reference>
<dbReference type="EMBL" id="GGEC01009890">
    <property type="protein sequence ID" value="MBW90373.1"/>
    <property type="molecule type" value="Transcribed_RNA"/>
</dbReference>
<evidence type="ECO:0000313" key="1">
    <source>
        <dbReference type="EMBL" id="MBW90373.1"/>
    </source>
</evidence>
<sequence>MWTSNNRIVNQTKWTTETISRPKTHFLILCLKRENMFFWMERHSHQNSVFHPLAHLEAAFFSSSHPEILPK</sequence>
<dbReference type="AlphaFoldDB" id="A0A2P2JAA1"/>
<organism evidence="1">
    <name type="scientific">Rhizophora mucronata</name>
    <name type="common">Asiatic mangrove</name>
    <dbReference type="NCBI Taxonomy" id="61149"/>
    <lineage>
        <taxon>Eukaryota</taxon>
        <taxon>Viridiplantae</taxon>
        <taxon>Streptophyta</taxon>
        <taxon>Embryophyta</taxon>
        <taxon>Tracheophyta</taxon>
        <taxon>Spermatophyta</taxon>
        <taxon>Magnoliopsida</taxon>
        <taxon>eudicotyledons</taxon>
        <taxon>Gunneridae</taxon>
        <taxon>Pentapetalae</taxon>
        <taxon>rosids</taxon>
        <taxon>fabids</taxon>
        <taxon>Malpighiales</taxon>
        <taxon>Rhizophoraceae</taxon>
        <taxon>Rhizophora</taxon>
    </lineage>
</organism>
<accession>A0A2P2JAA1</accession>
<name>A0A2P2JAA1_RHIMU</name>